<dbReference type="Proteomes" id="UP001329430">
    <property type="component" value="Chromosome 7"/>
</dbReference>
<feature type="compositionally biased region" description="Acidic residues" evidence="1">
    <location>
        <begin position="220"/>
        <end position="240"/>
    </location>
</feature>
<evidence type="ECO:0000256" key="1">
    <source>
        <dbReference type="SAM" id="MobiDB-lite"/>
    </source>
</evidence>
<sequence length="240" mass="27225">MATATHPGTNPQKQKLIQICKDMTCGNNEMNIQQLEKELLASLFNEKCTLGCKEQKQDTNVTNVCIAYLTPDLTVNEEPQAHCSYSYADFPNKDQFNDIMEISSDEDSVQLVGTCAVTNMQLEKKKVNTVYTEANQPKDFSKNLAEQRNEMDVNQIAQDLLSSIFSEEVNQNEKTCHVYWMSNLESSSEVQNTDSGVILANEYKFPLFDPTDMNINNEHDSDELVIDTDYETSDEETVNE</sequence>
<dbReference type="AlphaFoldDB" id="A0AAN7VAR3"/>
<accession>A0AAN7VAR3</accession>
<name>A0AAN7VAR3_9COLE</name>
<evidence type="ECO:0000313" key="3">
    <source>
        <dbReference type="Proteomes" id="UP001329430"/>
    </source>
</evidence>
<evidence type="ECO:0000313" key="2">
    <source>
        <dbReference type="EMBL" id="KAK5641611.1"/>
    </source>
</evidence>
<proteinExistence type="predicted"/>
<protein>
    <submittedName>
        <fullName evidence="2">Uncharacterized protein</fullName>
    </submittedName>
</protein>
<organism evidence="2 3">
    <name type="scientific">Pyrocoelia pectoralis</name>
    <dbReference type="NCBI Taxonomy" id="417401"/>
    <lineage>
        <taxon>Eukaryota</taxon>
        <taxon>Metazoa</taxon>
        <taxon>Ecdysozoa</taxon>
        <taxon>Arthropoda</taxon>
        <taxon>Hexapoda</taxon>
        <taxon>Insecta</taxon>
        <taxon>Pterygota</taxon>
        <taxon>Neoptera</taxon>
        <taxon>Endopterygota</taxon>
        <taxon>Coleoptera</taxon>
        <taxon>Polyphaga</taxon>
        <taxon>Elateriformia</taxon>
        <taxon>Elateroidea</taxon>
        <taxon>Lampyridae</taxon>
        <taxon>Lampyrinae</taxon>
        <taxon>Pyrocoelia</taxon>
    </lineage>
</organism>
<reference evidence="2 3" key="1">
    <citation type="journal article" date="2024" name="Insects">
        <title>An Improved Chromosome-Level Genome Assembly of the Firefly Pyrocoelia pectoralis.</title>
        <authorList>
            <person name="Fu X."/>
            <person name="Meyer-Rochow V.B."/>
            <person name="Ballantyne L."/>
            <person name="Zhu X."/>
        </authorList>
    </citation>
    <scope>NUCLEOTIDE SEQUENCE [LARGE SCALE GENOMIC DNA]</scope>
    <source>
        <strain evidence="2">XCY_ONT2</strain>
    </source>
</reference>
<keyword evidence="3" id="KW-1185">Reference proteome</keyword>
<dbReference type="EMBL" id="JAVRBK010000007">
    <property type="protein sequence ID" value="KAK5641611.1"/>
    <property type="molecule type" value="Genomic_DNA"/>
</dbReference>
<feature type="region of interest" description="Disordered" evidence="1">
    <location>
        <begin position="216"/>
        <end position="240"/>
    </location>
</feature>
<gene>
    <name evidence="2" type="ORF">RI129_010158</name>
</gene>
<comment type="caution">
    <text evidence="2">The sequence shown here is derived from an EMBL/GenBank/DDBJ whole genome shotgun (WGS) entry which is preliminary data.</text>
</comment>